<evidence type="ECO:0000313" key="1">
    <source>
        <dbReference type="Proteomes" id="UP000085678"/>
    </source>
</evidence>
<organism evidence="1 2">
    <name type="scientific">Lingula anatina</name>
    <name type="common">Brachiopod</name>
    <name type="synonym">Lingula unguis</name>
    <dbReference type="NCBI Taxonomy" id="7574"/>
    <lineage>
        <taxon>Eukaryota</taxon>
        <taxon>Metazoa</taxon>
        <taxon>Spiralia</taxon>
        <taxon>Lophotrochozoa</taxon>
        <taxon>Brachiopoda</taxon>
        <taxon>Linguliformea</taxon>
        <taxon>Lingulata</taxon>
        <taxon>Lingulida</taxon>
        <taxon>Linguloidea</taxon>
        <taxon>Lingulidae</taxon>
        <taxon>Lingula</taxon>
    </lineage>
</organism>
<dbReference type="RefSeq" id="XP_013417823.1">
    <property type="nucleotide sequence ID" value="XM_013562369.1"/>
</dbReference>
<dbReference type="InParanoid" id="A0A1S3K5B1"/>
<accession>A0A1S3K5B1</accession>
<dbReference type="AlphaFoldDB" id="A0A1S3K5B1"/>
<keyword evidence="1" id="KW-1185">Reference proteome</keyword>
<sequence length="206" mass="22383">MDMDGKCWVRVAVSVQMEMTVPLNQTVAVIAHANVTTVRTRSYLVTERVTARMTFALCVILPTSPCGKTVVVFVVRRPSADCTQPVYEADVESSVTSRTVNPVVYRQTTGCKNVSATAFAPLIVTSVALGAFAHGFGLASVVMSECQGTWEVILTYRQQTVYPMITMVSGNSGIVRVELTTLAYKSGSLAINRRHWSVLPRSKSAT</sequence>
<dbReference type="Proteomes" id="UP000085678">
    <property type="component" value="Unplaced"/>
</dbReference>
<gene>
    <name evidence="2" type="primary">LOC106178962</name>
</gene>
<reference evidence="2" key="1">
    <citation type="submission" date="2025-08" db="UniProtKB">
        <authorList>
            <consortium name="RefSeq"/>
        </authorList>
    </citation>
    <scope>IDENTIFICATION</scope>
    <source>
        <tissue evidence="2">Gonads</tissue>
    </source>
</reference>
<evidence type="ECO:0000313" key="2">
    <source>
        <dbReference type="RefSeq" id="XP_013417823.1"/>
    </source>
</evidence>
<dbReference type="KEGG" id="lak:106178962"/>
<feature type="non-terminal residue" evidence="2">
    <location>
        <position position="206"/>
    </location>
</feature>
<dbReference type="GeneID" id="106178962"/>
<protein>
    <submittedName>
        <fullName evidence="2">Uncharacterized protein LOC106178962</fullName>
    </submittedName>
</protein>
<proteinExistence type="predicted"/>
<name>A0A1S3K5B1_LINAN</name>